<dbReference type="EnsemblPlants" id="Kaladp0809s0017.2.v1.1">
    <property type="protein sequence ID" value="Kaladp0809s0017.2.v1.1"/>
    <property type="gene ID" value="Kaladp0809s0017.v1.1"/>
</dbReference>
<name>A0A7N0VF62_KALFE</name>
<dbReference type="Gramene" id="Kaladp0809s0017.1.v1.1">
    <property type="protein sequence ID" value="Kaladp0809s0017.1.v1.1"/>
    <property type="gene ID" value="Kaladp0809s0017.v1.1"/>
</dbReference>
<sequence length="107" mass="12028">MLTPYSDYIRYQLNDVVFDSLSHSSTLDWKTAAAAPSLILLNREKLTPAAAYSSLIAVNKRLKSISRYQIPFPTSLLPNATAKGDRFPVFERRPITFLMAPHLNSSQ</sequence>
<keyword evidence="2" id="KW-1185">Reference proteome</keyword>
<protein>
    <submittedName>
        <fullName evidence="1">Uncharacterized protein</fullName>
    </submittedName>
</protein>
<dbReference type="EnsemblPlants" id="Kaladp0809s0017.1.v1.1">
    <property type="protein sequence ID" value="Kaladp0809s0017.1.v1.1"/>
    <property type="gene ID" value="Kaladp0809s0017.v1.1"/>
</dbReference>
<evidence type="ECO:0000313" key="1">
    <source>
        <dbReference type="EnsemblPlants" id="Kaladp0809s0017.2.v1.1"/>
    </source>
</evidence>
<evidence type="ECO:0000313" key="2">
    <source>
        <dbReference type="Proteomes" id="UP000594263"/>
    </source>
</evidence>
<dbReference type="Gramene" id="Kaladp0809s0017.2.v1.1">
    <property type="protein sequence ID" value="Kaladp0809s0017.2.v1.1"/>
    <property type="gene ID" value="Kaladp0809s0017.v1.1"/>
</dbReference>
<proteinExistence type="predicted"/>
<dbReference type="AlphaFoldDB" id="A0A7N0VF62"/>
<accession>A0A7N0VF62</accession>
<dbReference type="Proteomes" id="UP000594263">
    <property type="component" value="Unplaced"/>
</dbReference>
<organism evidence="1 2">
    <name type="scientific">Kalanchoe fedtschenkoi</name>
    <name type="common">Lavender scallops</name>
    <name type="synonym">South American air plant</name>
    <dbReference type="NCBI Taxonomy" id="63787"/>
    <lineage>
        <taxon>Eukaryota</taxon>
        <taxon>Viridiplantae</taxon>
        <taxon>Streptophyta</taxon>
        <taxon>Embryophyta</taxon>
        <taxon>Tracheophyta</taxon>
        <taxon>Spermatophyta</taxon>
        <taxon>Magnoliopsida</taxon>
        <taxon>eudicotyledons</taxon>
        <taxon>Gunneridae</taxon>
        <taxon>Pentapetalae</taxon>
        <taxon>Saxifragales</taxon>
        <taxon>Crassulaceae</taxon>
        <taxon>Kalanchoe</taxon>
    </lineage>
</organism>
<reference evidence="1" key="1">
    <citation type="submission" date="2021-01" db="UniProtKB">
        <authorList>
            <consortium name="EnsemblPlants"/>
        </authorList>
    </citation>
    <scope>IDENTIFICATION</scope>
</reference>